<feature type="transmembrane region" description="Helical" evidence="16">
    <location>
        <begin position="184"/>
        <end position="214"/>
    </location>
</feature>
<evidence type="ECO:0000256" key="16">
    <source>
        <dbReference type="SAM" id="Phobius"/>
    </source>
</evidence>
<dbReference type="CTD" id="20196117"/>
<dbReference type="InterPro" id="IPR000314">
    <property type="entry name" value="Gastrin_rcpt"/>
</dbReference>
<dbReference type="GO" id="GO:0005886">
    <property type="term" value="C:plasma membrane"/>
    <property type="evidence" value="ECO:0000318"/>
    <property type="project" value="GO_Central"/>
</dbReference>
<dbReference type="InParanoid" id="T1EHR7"/>
<dbReference type="HOGENOM" id="CLU_009579_6_3_1"/>
<dbReference type="Gene3D" id="1.20.1070.10">
    <property type="entry name" value="Rhodopsin 7-helix transmembrane proteins"/>
    <property type="match status" value="1"/>
</dbReference>
<organism evidence="19 20">
    <name type="scientific">Helobdella robusta</name>
    <name type="common">Californian leech</name>
    <dbReference type="NCBI Taxonomy" id="6412"/>
    <lineage>
        <taxon>Eukaryota</taxon>
        <taxon>Metazoa</taxon>
        <taxon>Spiralia</taxon>
        <taxon>Lophotrochozoa</taxon>
        <taxon>Annelida</taxon>
        <taxon>Clitellata</taxon>
        <taxon>Hirudinea</taxon>
        <taxon>Rhynchobdellida</taxon>
        <taxon>Glossiphoniidae</taxon>
        <taxon>Helobdella</taxon>
    </lineage>
</organism>
<dbReference type="PRINTS" id="PR00237">
    <property type="entry name" value="GPCRRHODOPSN"/>
</dbReference>
<feature type="transmembrane region" description="Helical" evidence="16">
    <location>
        <begin position="313"/>
        <end position="333"/>
    </location>
</feature>
<keyword evidence="12" id="KW-0807">Transducer</keyword>
<name>T1EHR7_HELRO</name>
<dbReference type="InterPro" id="IPR017452">
    <property type="entry name" value="GPCR_Rhodpsn_7TM"/>
</dbReference>
<dbReference type="AlphaFoldDB" id="T1EHR7"/>
<evidence type="ECO:0000256" key="4">
    <source>
        <dbReference type="ARBA" id="ARBA00022692"/>
    </source>
</evidence>
<evidence type="ECO:0000256" key="2">
    <source>
        <dbReference type="ARBA" id="ARBA00019090"/>
    </source>
</evidence>
<evidence type="ECO:0000256" key="12">
    <source>
        <dbReference type="ARBA" id="ARBA00023224"/>
    </source>
</evidence>
<dbReference type="PROSITE" id="PS50262">
    <property type="entry name" value="G_PROTEIN_RECEP_F1_2"/>
    <property type="match status" value="1"/>
</dbReference>
<evidence type="ECO:0000313" key="19">
    <source>
        <dbReference type="EnsemblMetazoa" id="HelroP129617"/>
    </source>
</evidence>
<keyword evidence="8" id="KW-0564">Palmitate</keyword>
<feature type="transmembrane region" description="Helical" evidence="16">
    <location>
        <begin position="61"/>
        <end position="81"/>
    </location>
</feature>
<evidence type="ECO:0000256" key="10">
    <source>
        <dbReference type="ARBA" id="ARBA00023170"/>
    </source>
</evidence>
<dbReference type="OMA" id="GCYVNLL"/>
<feature type="transmembrane region" description="Helical" evidence="16">
    <location>
        <begin position="101"/>
        <end position="123"/>
    </location>
</feature>
<dbReference type="PRINTS" id="PR00527">
    <property type="entry name" value="GASTRINR"/>
</dbReference>
<dbReference type="EnsemblMetazoa" id="HelroT129617">
    <property type="protein sequence ID" value="HelroP129617"/>
    <property type="gene ID" value="HelroG129617"/>
</dbReference>
<evidence type="ECO:0000313" key="20">
    <source>
        <dbReference type="Proteomes" id="UP000015101"/>
    </source>
</evidence>
<dbReference type="Proteomes" id="UP000015101">
    <property type="component" value="Unassembled WGS sequence"/>
</dbReference>
<evidence type="ECO:0000256" key="3">
    <source>
        <dbReference type="ARBA" id="ARBA00022475"/>
    </source>
</evidence>
<keyword evidence="10" id="KW-0675">Receptor</keyword>
<gene>
    <name evidence="19" type="primary">20196117</name>
    <name evidence="18" type="ORF">HELRODRAFT_129617</name>
</gene>
<evidence type="ECO:0000256" key="7">
    <source>
        <dbReference type="ARBA" id="ARBA00023136"/>
    </source>
</evidence>
<comment type="subcellular location">
    <subcellularLocation>
        <location evidence="1">Cell membrane</location>
        <topology evidence="1">Multi-pass membrane protein</topology>
    </subcellularLocation>
</comment>
<evidence type="ECO:0000256" key="15">
    <source>
        <dbReference type="ARBA" id="ARBA00031093"/>
    </source>
</evidence>
<feature type="transmembrane region" description="Helical" evidence="16">
    <location>
        <begin position="273"/>
        <end position="293"/>
    </location>
</feature>
<sequence length="358" mass="40245">NSSVSGTSRRPHQQPQQSKHLLPQLTIPSYIIIFLLAVIGNALVVMTLANNRNMRTITNIFLLNLSISDMLLAVFCMPFTLIPTLMQDFIFGYVVCKLVRYLQGLVVGVCVFTHVTISLERFWAICQPLKSRKWQTRRHCYKMLVLIWLGAILITIPTGVSHQIVSLRNAKKCVEMWTNKNLEIAYVIILLFLLFILPLVVMFVAYGCIAATLFCGMSPQKFKSYSFISRRTNTDNDLATAAATTTTTAAAKAPTSLTTNTSNSINRSRRKSVLMLFIVVSEFFICWAPLYIMETWTIISPQTISRPSPVVMNLIHLLAFISSCCNPITYCFMSKKFRAGFVGAFGKCCKCLVSRSVD</sequence>
<evidence type="ECO:0000256" key="11">
    <source>
        <dbReference type="ARBA" id="ARBA00023180"/>
    </source>
</evidence>
<evidence type="ECO:0000256" key="1">
    <source>
        <dbReference type="ARBA" id="ARBA00004651"/>
    </source>
</evidence>
<dbReference type="GO" id="GO:0007218">
    <property type="term" value="P:neuropeptide signaling pathway"/>
    <property type="evidence" value="ECO:0000318"/>
    <property type="project" value="GO_Central"/>
</dbReference>
<feature type="domain" description="G-protein coupled receptors family 1 profile" evidence="17">
    <location>
        <begin position="40"/>
        <end position="330"/>
    </location>
</feature>
<dbReference type="GO" id="GO:0008188">
    <property type="term" value="F:neuropeptide receptor activity"/>
    <property type="evidence" value="ECO:0000318"/>
    <property type="project" value="GO_Central"/>
</dbReference>
<keyword evidence="3" id="KW-1003">Cell membrane</keyword>
<dbReference type="PANTHER" id="PTHR24238">
    <property type="entry name" value="G-PROTEIN COUPLED RECEPTOR"/>
    <property type="match status" value="1"/>
</dbReference>
<reference evidence="18 20" key="2">
    <citation type="journal article" date="2013" name="Nature">
        <title>Insights into bilaterian evolution from three spiralian genomes.</title>
        <authorList>
            <person name="Simakov O."/>
            <person name="Marletaz F."/>
            <person name="Cho S.J."/>
            <person name="Edsinger-Gonzales E."/>
            <person name="Havlak P."/>
            <person name="Hellsten U."/>
            <person name="Kuo D.H."/>
            <person name="Larsson T."/>
            <person name="Lv J."/>
            <person name="Arendt D."/>
            <person name="Savage R."/>
            <person name="Osoegawa K."/>
            <person name="de Jong P."/>
            <person name="Grimwood J."/>
            <person name="Chapman J.A."/>
            <person name="Shapiro H."/>
            <person name="Aerts A."/>
            <person name="Otillar R.P."/>
            <person name="Terry A.Y."/>
            <person name="Boore J.L."/>
            <person name="Grigoriev I.V."/>
            <person name="Lindberg D.R."/>
            <person name="Seaver E.C."/>
            <person name="Weisblat D.A."/>
            <person name="Putnam N.H."/>
            <person name="Rokhsar D.S."/>
        </authorList>
    </citation>
    <scope>NUCLEOTIDE SEQUENCE</scope>
</reference>
<dbReference type="SUPFAM" id="SSF81321">
    <property type="entry name" value="Family A G protein-coupled receptor-like"/>
    <property type="match status" value="1"/>
</dbReference>
<accession>T1EHR7</accession>
<dbReference type="KEGG" id="hro:HELRODRAFT_129617"/>
<dbReference type="RefSeq" id="XP_009030452.1">
    <property type="nucleotide sequence ID" value="XM_009032204.1"/>
</dbReference>
<comment type="function">
    <text evidence="14">Receptor for gastrin and cholecystokinin. The CCK-B receptors occur throughout the central nervous system where they modulate anxiety, analgesia, arousal, and neuroleptic activity. This receptor mediates its action by association with G proteins that activate a phosphatidylinositol-calcium second messenger system.</text>
</comment>
<feature type="transmembrane region" description="Helical" evidence="16">
    <location>
        <begin position="144"/>
        <end position="164"/>
    </location>
</feature>
<evidence type="ECO:0000256" key="13">
    <source>
        <dbReference type="ARBA" id="ARBA00023288"/>
    </source>
</evidence>
<dbReference type="EMBL" id="KB097700">
    <property type="protein sequence ID" value="ESN91625.1"/>
    <property type="molecule type" value="Genomic_DNA"/>
</dbReference>
<keyword evidence="11" id="KW-0325">Glycoprotein</keyword>
<evidence type="ECO:0000256" key="5">
    <source>
        <dbReference type="ARBA" id="ARBA00022989"/>
    </source>
</evidence>
<evidence type="ECO:0000259" key="17">
    <source>
        <dbReference type="PROSITE" id="PS50262"/>
    </source>
</evidence>
<dbReference type="OrthoDB" id="10037617at2759"/>
<dbReference type="InterPro" id="IPR000276">
    <property type="entry name" value="GPCR_Rhodpsn"/>
</dbReference>
<reference evidence="20" key="1">
    <citation type="submission" date="2012-12" db="EMBL/GenBank/DDBJ databases">
        <authorList>
            <person name="Hellsten U."/>
            <person name="Grimwood J."/>
            <person name="Chapman J.A."/>
            <person name="Shapiro H."/>
            <person name="Aerts A."/>
            <person name="Otillar R.P."/>
            <person name="Terry A.Y."/>
            <person name="Boore J.L."/>
            <person name="Simakov O."/>
            <person name="Marletaz F."/>
            <person name="Cho S.-J."/>
            <person name="Edsinger-Gonzales E."/>
            <person name="Havlak P."/>
            <person name="Kuo D.-H."/>
            <person name="Larsson T."/>
            <person name="Lv J."/>
            <person name="Arendt D."/>
            <person name="Savage R."/>
            <person name="Osoegawa K."/>
            <person name="de Jong P."/>
            <person name="Lindberg D.R."/>
            <person name="Seaver E.C."/>
            <person name="Weisblat D.A."/>
            <person name="Putnam N.H."/>
            <person name="Grigoriev I.V."/>
            <person name="Rokhsar D.S."/>
        </authorList>
    </citation>
    <scope>NUCLEOTIDE SEQUENCE</scope>
</reference>
<evidence type="ECO:0000313" key="18">
    <source>
        <dbReference type="EMBL" id="ESN91625.1"/>
    </source>
</evidence>
<dbReference type="FunCoup" id="T1EHR7">
    <property type="interactions" value="64"/>
</dbReference>
<dbReference type="InterPro" id="IPR009126">
    <property type="entry name" value="Cholcskin_rcpt"/>
</dbReference>
<keyword evidence="13" id="KW-0449">Lipoprotein</keyword>
<dbReference type="PANTHER" id="PTHR24238:SF75">
    <property type="entry name" value="CHOLECYSTOKININ-LIKE RECEPTOR AT 17D1-RELATED"/>
    <property type="match status" value="1"/>
</dbReference>
<proteinExistence type="predicted"/>
<dbReference type="EMBL" id="AMQM01002142">
    <property type="status" value="NOT_ANNOTATED_CDS"/>
    <property type="molecule type" value="Genomic_DNA"/>
</dbReference>
<evidence type="ECO:0000256" key="14">
    <source>
        <dbReference type="ARBA" id="ARBA00025402"/>
    </source>
</evidence>
<keyword evidence="20" id="KW-1185">Reference proteome</keyword>
<evidence type="ECO:0000256" key="8">
    <source>
        <dbReference type="ARBA" id="ARBA00023139"/>
    </source>
</evidence>
<protein>
    <recommendedName>
        <fullName evidence="2">Gastrin/cholecystokinin type B receptor</fullName>
    </recommendedName>
    <alternativeName>
        <fullName evidence="15">Cholecystokinin-2 receptor</fullName>
    </alternativeName>
</protein>
<dbReference type="STRING" id="6412.T1EHR7"/>
<dbReference type="Pfam" id="PF00001">
    <property type="entry name" value="7tm_1"/>
    <property type="match status" value="1"/>
</dbReference>
<keyword evidence="4 16" id="KW-0812">Transmembrane</keyword>
<keyword evidence="5 16" id="KW-1133">Transmembrane helix</keyword>
<dbReference type="PRINTS" id="PR01822">
    <property type="entry name" value="CCYSTOKININR"/>
</dbReference>
<evidence type="ECO:0000256" key="9">
    <source>
        <dbReference type="ARBA" id="ARBA00023157"/>
    </source>
</evidence>
<dbReference type="EMBL" id="AMQM01002143">
    <property type="status" value="NOT_ANNOTATED_CDS"/>
    <property type="molecule type" value="Genomic_DNA"/>
</dbReference>
<reference evidence="19" key="3">
    <citation type="submission" date="2015-06" db="UniProtKB">
        <authorList>
            <consortium name="EnsemblMetazoa"/>
        </authorList>
    </citation>
    <scope>IDENTIFICATION</scope>
</reference>
<dbReference type="GO" id="GO:0015054">
    <property type="term" value="F:gastrin receptor activity"/>
    <property type="evidence" value="ECO:0007669"/>
    <property type="project" value="InterPro"/>
</dbReference>
<keyword evidence="7 16" id="KW-0472">Membrane</keyword>
<keyword evidence="6" id="KW-0297">G-protein coupled receptor</keyword>
<dbReference type="EMBL" id="AMQM01002144">
    <property type="status" value="NOT_ANNOTATED_CDS"/>
    <property type="molecule type" value="Genomic_DNA"/>
</dbReference>
<feature type="transmembrane region" description="Helical" evidence="16">
    <location>
        <begin position="27"/>
        <end position="49"/>
    </location>
</feature>
<dbReference type="eggNOG" id="KOG3656">
    <property type="taxonomic scope" value="Eukaryota"/>
</dbReference>
<keyword evidence="9" id="KW-1015">Disulfide bond</keyword>
<dbReference type="GeneID" id="20196117"/>
<evidence type="ECO:0000256" key="6">
    <source>
        <dbReference type="ARBA" id="ARBA00023040"/>
    </source>
</evidence>